<evidence type="ECO:0000256" key="3">
    <source>
        <dbReference type="ARBA" id="ARBA00022827"/>
    </source>
</evidence>
<protein>
    <submittedName>
        <fullName evidence="7">FAD-dependent oxidoreductase</fullName>
    </submittedName>
</protein>
<dbReference type="Proteomes" id="UP000321571">
    <property type="component" value="Unassembled WGS sequence"/>
</dbReference>
<evidence type="ECO:0000256" key="2">
    <source>
        <dbReference type="ARBA" id="ARBA00022630"/>
    </source>
</evidence>
<evidence type="ECO:0000256" key="1">
    <source>
        <dbReference type="ARBA" id="ARBA00001974"/>
    </source>
</evidence>
<dbReference type="InterPro" id="IPR036188">
    <property type="entry name" value="FAD/NAD-bd_sf"/>
</dbReference>
<evidence type="ECO:0000259" key="6">
    <source>
        <dbReference type="Pfam" id="PF14759"/>
    </source>
</evidence>
<feature type="domain" description="FAD/NAD(P)-binding" evidence="5">
    <location>
        <begin position="4"/>
        <end position="288"/>
    </location>
</feature>
<keyword evidence="8" id="KW-1185">Reference proteome</keyword>
<dbReference type="Gene3D" id="3.50.50.60">
    <property type="entry name" value="FAD/NAD(P)-binding domain"/>
    <property type="match status" value="2"/>
</dbReference>
<dbReference type="InterPro" id="IPR028202">
    <property type="entry name" value="Reductase_C"/>
</dbReference>
<keyword evidence="2" id="KW-0285">Flavoprotein</keyword>
<dbReference type="SUPFAM" id="SSF51905">
    <property type="entry name" value="FAD/NAD(P)-binding domain"/>
    <property type="match status" value="1"/>
</dbReference>
<dbReference type="EMBL" id="VDUX01000002">
    <property type="protein sequence ID" value="TXL62115.1"/>
    <property type="molecule type" value="Genomic_DNA"/>
</dbReference>
<dbReference type="Pfam" id="PF07992">
    <property type="entry name" value="Pyr_redox_2"/>
    <property type="match status" value="1"/>
</dbReference>
<dbReference type="PRINTS" id="PR00469">
    <property type="entry name" value="PNDRDTASEII"/>
</dbReference>
<dbReference type="PRINTS" id="PR00368">
    <property type="entry name" value="FADPNR"/>
</dbReference>
<keyword evidence="4" id="KW-0560">Oxidoreductase</keyword>
<evidence type="ECO:0000313" key="8">
    <source>
        <dbReference type="Proteomes" id="UP000321571"/>
    </source>
</evidence>
<comment type="caution">
    <text evidence="7">The sequence shown here is derived from an EMBL/GenBank/DDBJ whole genome shotgun (WGS) entry which is preliminary data.</text>
</comment>
<dbReference type="InterPro" id="IPR016156">
    <property type="entry name" value="FAD/NAD-linked_Rdtase_dimer_sf"/>
</dbReference>
<dbReference type="OrthoDB" id="3568330at2"/>
<comment type="cofactor">
    <cofactor evidence="1">
        <name>FAD</name>
        <dbReference type="ChEBI" id="CHEBI:57692"/>
    </cofactor>
</comment>
<dbReference type="InterPro" id="IPR050446">
    <property type="entry name" value="FAD-oxidoreductase/Apoptosis"/>
</dbReference>
<proteinExistence type="predicted"/>
<dbReference type="GO" id="GO:0016651">
    <property type="term" value="F:oxidoreductase activity, acting on NAD(P)H"/>
    <property type="evidence" value="ECO:0007669"/>
    <property type="project" value="TreeGrafter"/>
</dbReference>
<accession>A0A5C8NMG4</accession>
<name>A0A5C8NMG4_9ACTN</name>
<dbReference type="AlphaFoldDB" id="A0A5C8NMG4"/>
<organism evidence="7 8">
    <name type="scientific">Aeromicrobium terrae</name>
    <dbReference type="NCBI Taxonomy" id="2498846"/>
    <lineage>
        <taxon>Bacteria</taxon>
        <taxon>Bacillati</taxon>
        <taxon>Actinomycetota</taxon>
        <taxon>Actinomycetes</taxon>
        <taxon>Propionibacteriales</taxon>
        <taxon>Nocardioidaceae</taxon>
        <taxon>Aeromicrobium</taxon>
    </lineage>
</organism>
<feature type="domain" description="Reductase C-terminal" evidence="6">
    <location>
        <begin position="307"/>
        <end position="377"/>
    </location>
</feature>
<sequence length="379" mass="40040">MTDKTVIVGTGIAGVSAAAAMRAAGYEGVIELVGDEPELPYRRTTVSKEIVRGAKTPDEVRIKSADWYEKQDVTLRIGERVESIDDLDADQVLLATGGRARTFGELPPGVRTLRALADVDDVRAGIASGADLVVVGAGLIGSEIAASARELGCDVTLLETAPLPLARVLPPQLGQMYVDLHKAAGVELHTGVAVTGIEESDGLTVVRGDNGQSWSAPLVVLAVGMAPDTTLAEAAGLELDPAGGIVVDELGRTSREGVFAAGDVASMPNTLVGGRHRPEHWQHAQNHGTAVGKAMAGAGEPFDEVPWAWSDQYGHMLQLTGWPSAEHDVEIRGSLDDHDFTAYFLQDGVVRGAVGIGRPREIRAARIWVAERARFEEVA</sequence>
<dbReference type="PANTHER" id="PTHR43557">
    <property type="entry name" value="APOPTOSIS-INDUCING FACTOR 1"/>
    <property type="match status" value="1"/>
</dbReference>
<dbReference type="Pfam" id="PF14759">
    <property type="entry name" value="Reductase_C"/>
    <property type="match status" value="1"/>
</dbReference>
<dbReference type="RefSeq" id="WP_147684496.1">
    <property type="nucleotide sequence ID" value="NZ_VDUX01000002.1"/>
</dbReference>
<evidence type="ECO:0000313" key="7">
    <source>
        <dbReference type="EMBL" id="TXL62115.1"/>
    </source>
</evidence>
<dbReference type="GO" id="GO:0005737">
    <property type="term" value="C:cytoplasm"/>
    <property type="evidence" value="ECO:0007669"/>
    <property type="project" value="TreeGrafter"/>
</dbReference>
<reference evidence="7 8" key="1">
    <citation type="submission" date="2019-06" db="EMBL/GenBank/DDBJ databases">
        <title>Aeromicrobium sp. nov., isolated from a maize field.</title>
        <authorList>
            <person name="Lin S.-Y."/>
            <person name="Tsai C.-F."/>
            <person name="Young C.-C."/>
        </authorList>
    </citation>
    <scope>NUCLEOTIDE SEQUENCE [LARGE SCALE GENOMIC DNA]</scope>
    <source>
        <strain evidence="7 8">CC-CFT486</strain>
    </source>
</reference>
<dbReference type="Gene3D" id="3.30.390.30">
    <property type="match status" value="1"/>
</dbReference>
<keyword evidence="3" id="KW-0274">FAD</keyword>
<evidence type="ECO:0000259" key="5">
    <source>
        <dbReference type="Pfam" id="PF07992"/>
    </source>
</evidence>
<dbReference type="PANTHER" id="PTHR43557:SF2">
    <property type="entry name" value="RIESKE DOMAIN-CONTAINING PROTEIN-RELATED"/>
    <property type="match status" value="1"/>
</dbReference>
<evidence type="ECO:0000256" key="4">
    <source>
        <dbReference type="ARBA" id="ARBA00023002"/>
    </source>
</evidence>
<dbReference type="InterPro" id="IPR023753">
    <property type="entry name" value="FAD/NAD-binding_dom"/>
</dbReference>
<gene>
    <name evidence="7" type="ORF">FHP06_05240</name>
</gene>
<dbReference type="SUPFAM" id="SSF55424">
    <property type="entry name" value="FAD/NAD-linked reductases, dimerisation (C-terminal) domain"/>
    <property type="match status" value="1"/>
</dbReference>